<evidence type="ECO:0000313" key="2">
    <source>
        <dbReference type="Proteomes" id="UP000316621"/>
    </source>
</evidence>
<dbReference type="Proteomes" id="UP000316621">
    <property type="component" value="Chromosome 2"/>
</dbReference>
<dbReference type="AlphaFoldDB" id="A0A4Y7ILY2"/>
<name>A0A4Y7ILY2_PAPSO</name>
<accession>A0A4Y7ILY2</accession>
<sequence>MEIDLLLPGAFGAPKGLYALKFVVRLQKPNLALNVLISRVFMYPSNNYGTDPLFFGWGCSRTTTHFLPA</sequence>
<proteinExistence type="predicted"/>
<protein>
    <submittedName>
        <fullName evidence="1">Uncharacterized protein</fullName>
    </submittedName>
</protein>
<gene>
    <name evidence="1" type="ORF">C5167_016891</name>
</gene>
<evidence type="ECO:0000313" key="1">
    <source>
        <dbReference type="EMBL" id="RZC48465.1"/>
    </source>
</evidence>
<organism evidence="1 2">
    <name type="scientific">Papaver somniferum</name>
    <name type="common">Opium poppy</name>
    <dbReference type="NCBI Taxonomy" id="3469"/>
    <lineage>
        <taxon>Eukaryota</taxon>
        <taxon>Viridiplantae</taxon>
        <taxon>Streptophyta</taxon>
        <taxon>Embryophyta</taxon>
        <taxon>Tracheophyta</taxon>
        <taxon>Spermatophyta</taxon>
        <taxon>Magnoliopsida</taxon>
        <taxon>Ranunculales</taxon>
        <taxon>Papaveraceae</taxon>
        <taxon>Papaveroideae</taxon>
        <taxon>Papaver</taxon>
    </lineage>
</organism>
<reference evidence="1 2" key="1">
    <citation type="journal article" date="2018" name="Science">
        <title>The opium poppy genome and morphinan production.</title>
        <authorList>
            <person name="Guo L."/>
            <person name="Winzer T."/>
            <person name="Yang X."/>
            <person name="Li Y."/>
            <person name="Ning Z."/>
            <person name="He Z."/>
            <person name="Teodor R."/>
            <person name="Lu Y."/>
            <person name="Bowser T.A."/>
            <person name="Graham I.A."/>
            <person name="Ye K."/>
        </authorList>
    </citation>
    <scope>NUCLEOTIDE SEQUENCE [LARGE SCALE GENOMIC DNA]</scope>
    <source>
        <strain evidence="2">cv. HN1</strain>
        <tissue evidence="1">Leaves</tissue>
    </source>
</reference>
<dbReference type="EMBL" id="CM010716">
    <property type="protein sequence ID" value="RZC48465.1"/>
    <property type="molecule type" value="Genomic_DNA"/>
</dbReference>
<keyword evidence="2" id="KW-1185">Reference proteome</keyword>
<dbReference type="Gramene" id="RZC48465">
    <property type="protein sequence ID" value="RZC48465"/>
    <property type="gene ID" value="C5167_016891"/>
</dbReference>